<protein>
    <submittedName>
        <fullName evidence="2">Uncharacterized protein</fullName>
    </submittedName>
</protein>
<dbReference type="AlphaFoldDB" id="A0A6M3KLW6"/>
<dbReference type="EMBL" id="MT141561">
    <property type="protein sequence ID" value="QJA66822.1"/>
    <property type="molecule type" value="Genomic_DNA"/>
</dbReference>
<dbReference type="Pfam" id="PF07505">
    <property type="entry name" value="DUF5131"/>
    <property type="match status" value="1"/>
</dbReference>
<reference evidence="2" key="1">
    <citation type="submission" date="2020-03" db="EMBL/GenBank/DDBJ databases">
        <title>The deep terrestrial virosphere.</title>
        <authorList>
            <person name="Holmfeldt K."/>
            <person name="Nilsson E."/>
            <person name="Simone D."/>
            <person name="Lopez-Fernandez M."/>
            <person name="Wu X."/>
            <person name="de Brujin I."/>
            <person name="Lundin D."/>
            <person name="Andersson A."/>
            <person name="Bertilsson S."/>
            <person name="Dopson M."/>
        </authorList>
    </citation>
    <scope>NUCLEOTIDE SEQUENCE</scope>
    <source>
        <strain evidence="2">MM415A00321</strain>
        <strain evidence="1">MM415B00326</strain>
    </source>
</reference>
<evidence type="ECO:0000313" key="1">
    <source>
        <dbReference type="EMBL" id="QJA66822.1"/>
    </source>
</evidence>
<dbReference type="EMBL" id="MT142502">
    <property type="protein sequence ID" value="QJA83056.1"/>
    <property type="molecule type" value="Genomic_DNA"/>
</dbReference>
<accession>A0A6M3KLW6</accession>
<proteinExistence type="predicted"/>
<evidence type="ECO:0000313" key="2">
    <source>
        <dbReference type="EMBL" id="QJA83056.1"/>
    </source>
</evidence>
<organism evidence="2">
    <name type="scientific">viral metagenome</name>
    <dbReference type="NCBI Taxonomy" id="1070528"/>
    <lineage>
        <taxon>unclassified sequences</taxon>
        <taxon>metagenomes</taxon>
        <taxon>organismal metagenomes</taxon>
    </lineage>
</organism>
<sequence length="328" mass="38012">MTKIPWTQRTLDVTGGCTKCAAGCKNCWAIREVWRQNRHPKWQGLVEKTAAGLNWTGKIKLFPEMLEVPLRTRKPTIFFVNSKSDLFHPKVPFDYIDKFHAIAALCPQHKLQVLTKRIERAAEYYGKEYLPTRVENVSKQMQIIKRNPYFYLQDYCVNDKVGLVLPNLWLGTSISTQADLDKVWQTMRDISAAIKFYSYEPILELISFKIDEWQSYLEPCSYYCEHNEFGGGHRPERGIDWVIIGCESGPKRRLCSLDDIRDAIQQCQYANVPVFVKQIPIEGKCNKKPEEWPEWARVQEYPEINETGLATEGTEINEDKDNGYTGTV</sequence>
<gene>
    <name evidence="2" type="ORF">MM415A00321_0036</name>
    <name evidence="1" type="ORF">MM415B00326_0022</name>
</gene>
<dbReference type="InterPro" id="IPR011101">
    <property type="entry name" value="DUF5131"/>
</dbReference>
<name>A0A6M3KLW6_9ZZZZ</name>